<organism evidence="2 3">
    <name type="scientific">Cucurbita maxima</name>
    <name type="common">Pumpkin</name>
    <name type="synonym">Winter squash</name>
    <dbReference type="NCBI Taxonomy" id="3661"/>
    <lineage>
        <taxon>Eukaryota</taxon>
        <taxon>Viridiplantae</taxon>
        <taxon>Streptophyta</taxon>
        <taxon>Embryophyta</taxon>
        <taxon>Tracheophyta</taxon>
        <taxon>Spermatophyta</taxon>
        <taxon>Magnoliopsida</taxon>
        <taxon>eudicotyledons</taxon>
        <taxon>Gunneridae</taxon>
        <taxon>Pentapetalae</taxon>
        <taxon>rosids</taxon>
        <taxon>fabids</taxon>
        <taxon>Cucurbitales</taxon>
        <taxon>Cucurbitaceae</taxon>
        <taxon>Cucurbiteae</taxon>
        <taxon>Cucurbita</taxon>
    </lineage>
</organism>
<proteinExistence type="predicted"/>
<protein>
    <submittedName>
        <fullName evidence="3 4">Uncharacterized protein LOC111470222</fullName>
    </submittedName>
</protein>
<dbReference type="GeneID" id="111470222"/>
<evidence type="ECO:0000313" key="3">
    <source>
        <dbReference type="RefSeq" id="XP_022971533.1"/>
    </source>
</evidence>
<evidence type="ECO:0000256" key="1">
    <source>
        <dbReference type="SAM" id="SignalP"/>
    </source>
</evidence>
<gene>
    <name evidence="3 4" type="primary">LOC111470222</name>
</gene>
<dbReference type="AlphaFoldDB" id="A0A6J1I754"/>
<dbReference type="RefSeq" id="XP_022971543.1">
    <property type="nucleotide sequence ID" value="XM_023115775.1"/>
</dbReference>
<dbReference type="InterPro" id="IPR015943">
    <property type="entry name" value="WD40/YVTN_repeat-like_dom_sf"/>
</dbReference>
<dbReference type="InterPro" id="IPR036322">
    <property type="entry name" value="WD40_repeat_dom_sf"/>
</dbReference>
<dbReference type="SUPFAM" id="SSF50978">
    <property type="entry name" value="WD40 repeat-like"/>
    <property type="match status" value="1"/>
</dbReference>
<name>A0A6J1I754_CUCMA</name>
<feature type="signal peptide" evidence="1">
    <location>
        <begin position="1"/>
        <end position="22"/>
    </location>
</feature>
<keyword evidence="1" id="KW-0732">Signal</keyword>
<sequence length="129" mass="14163">MMICSNVFLLLLVVAPRHKTSLLVSIARDSKVRVWNVTAPTIRSSCCVGLTSLPGAPINIKCHESLLYAATSSSVVAVDLRTMQKVLTAAAYQPFLYSFEMIPSKSLICTGGRGRHILKMLRLVEKLLM</sequence>
<evidence type="ECO:0000313" key="4">
    <source>
        <dbReference type="RefSeq" id="XP_022971543.1"/>
    </source>
</evidence>
<keyword evidence="2" id="KW-1185">Reference proteome</keyword>
<accession>A0A6J1I754</accession>
<evidence type="ECO:0000313" key="2">
    <source>
        <dbReference type="Proteomes" id="UP000504608"/>
    </source>
</evidence>
<dbReference type="RefSeq" id="XP_022971533.1">
    <property type="nucleotide sequence ID" value="XM_023115765.1"/>
</dbReference>
<feature type="chain" id="PRO_5044638690" evidence="1">
    <location>
        <begin position="23"/>
        <end position="129"/>
    </location>
</feature>
<dbReference type="OrthoDB" id="727118at2759"/>
<dbReference type="Gene3D" id="2.130.10.10">
    <property type="entry name" value="YVTN repeat-like/Quinoprotein amine dehydrogenase"/>
    <property type="match status" value="1"/>
</dbReference>
<dbReference type="KEGG" id="cmax:111470222"/>
<dbReference type="Proteomes" id="UP000504608">
    <property type="component" value="Unplaced"/>
</dbReference>
<reference evidence="3 4" key="1">
    <citation type="submission" date="2025-04" db="UniProtKB">
        <authorList>
            <consortium name="RefSeq"/>
        </authorList>
    </citation>
    <scope>IDENTIFICATION</scope>
    <source>
        <tissue evidence="3 4">Young leaves</tissue>
    </source>
</reference>